<dbReference type="AlphaFoldDB" id="A0A6C0KUP5"/>
<reference evidence="1" key="1">
    <citation type="journal article" date="2020" name="Nature">
        <title>Giant virus diversity and host interactions through global metagenomics.</title>
        <authorList>
            <person name="Schulz F."/>
            <person name="Roux S."/>
            <person name="Paez-Espino D."/>
            <person name="Jungbluth S."/>
            <person name="Walsh D.A."/>
            <person name="Denef V.J."/>
            <person name="McMahon K.D."/>
            <person name="Konstantinidis K.T."/>
            <person name="Eloe-Fadrosh E.A."/>
            <person name="Kyrpides N.C."/>
            <person name="Woyke T."/>
        </authorList>
    </citation>
    <scope>NUCLEOTIDE SEQUENCE</scope>
    <source>
        <strain evidence="1">GVMAG-S-3300013094-100</strain>
    </source>
</reference>
<proteinExistence type="predicted"/>
<protein>
    <submittedName>
        <fullName evidence="1">Uncharacterized protein</fullName>
    </submittedName>
</protein>
<sequence length="108" mass="11890">MADTITPDPTATAPATQNTKGISDITYLYEFIFTDQFDDSIFSQYSNASDPLKVQIQNTTNSLKNIIRIKPGIRSISSFSNYLDNTYKVTLINTSWVPPSDGDGSSVV</sequence>
<evidence type="ECO:0000313" key="1">
    <source>
        <dbReference type="EMBL" id="QHU20866.1"/>
    </source>
</evidence>
<organism evidence="1">
    <name type="scientific">viral metagenome</name>
    <dbReference type="NCBI Taxonomy" id="1070528"/>
    <lineage>
        <taxon>unclassified sequences</taxon>
        <taxon>metagenomes</taxon>
        <taxon>organismal metagenomes</taxon>
    </lineage>
</organism>
<accession>A0A6C0KUP5</accession>
<dbReference type="EMBL" id="MN740975">
    <property type="protein sequence ID" value="QHU20866.1"/>
    <property type="molecule type" value="Genomic_DNA"/>
</dbReference>
<name>A0A6C0KUP5_9ZZZZ</name>